<dbReference type="Proteomes" id="UP000295710">
    <property type="component" value="Unassembled WGS sequence"/>
</dbReference>
<feature type="domain" description="4Fe-4S ferredoxin-type" evidence="6">
    <location>
        <begin position="35"/>
        <end position="63"/>
    </location>
</feature>
<evidence type="ECO:0000256" key="3">
    <source>
        <dbReference type="ARBA" id="ARBA00023002"/>
    </source>
</evidence>
<dbReference type="PANTHER" id="PTHR43673:SF10">
    <property type="entry name" value="NADH DEHYDROGENASE_NAD(P)H NITROREDUCTASE XCC3605-RELATED"/>
    <property type="match status" value="1"/>
</dbReference>
<dbReference type="GO" id="GO:0046872">
    <property type="term" value="F:metal ion binding"/>
    <property type="evidence" value="ECO:0007669"/>
    <property type="project" value="UniProtKB-KW"/>
</dbReference>
<dbReference type="PROSITE" id="PS00198">
    <property type="entry name" value="4FE4S_FER_1"/>
    <property type="match status" value="2"/>
</dbReference>
<reference evidence="7 8" key="1">
    <citation type="journal article" date="2016" name="Nat. Microbiol.">
        <title>The Mouse Intestinal Bacterial Collection (miBC) provides host-specific insight into cultured diversity and functional potential of the gut microbiota.</title>
        <authorList>
            <person name="Lagkouvardos I."/>
            <person name="Pukall R."/>
            <person name="Abt B."/>
            <person name="Foesel B.U."/>
            <person name="Meier-Kolthoff J.P."/>
            <person name="Kumar N."/>
            <person name="Bresciani A."/>
            <person name="Martinez I."/>
            <person name="Just S."/>
            <person name="Ziegler C."/>
            <person name="Brugiroux S."/>
            <person name="Garzetti D."/>
            <person name="Wenning M."/>
            <person name="Bui T.P."/>
            <person name="Wang J."/>
            <person name="Hugenholtz F."/>
            <person name="Plugge C.M."/>
            <person name="Peterson D.A."/>
            <person name="Hornef M.W."/>
            <person name="Baines J.F."/>
            <person name="Smidt H."/>
            <person name="Walter J."/>
            <person name="Kristiansen K."/>
            <person name="Nielsen H.B."/>
            <person name="Haller D."/>
            <person name="Overmann J."/>
            <person name="Stecher B."/>
            <person name="Clavel T."/>
        </authorList>
    </citation>
    <scope>NUCLEOTIDE SEQUENCE [LARGE SCALE GENOMIC DNA]</scope>
    <source>
        <strain evidence="7 8">DSM 28560</strain>
    </source>
</reference>
<dbReference type="EMBL" id="SMMX01000015">
    <property type="protein sequence ID" value="TDA20767.1"/>
    <property type="molecule type" value="Genomic_DNA"/>
</dbReference>
<dbReference type="SUPFAM" id="SSF54862">
    <property type="entry name" value="4Fe-4S ferredoxins"/>
    <property type="match status" value="1"/>
</dbReference>
<dbReference type="PANTHER" id="PTHR43673">
    <property type="entry name" value="NAD(P)H NITROREDUCTASE YDGI-RELATED"/>
    <property type="match status" value="1"/>
</dbReference>
<proteinExistence type="inferred from homology"/>
<evidence type="ECO:0000259" key="6">
    <source>
        <dbReference type="PROSITE" id="PS51379"/>
    </source>
</evidence>
<dbReference type="RefSeq" id="WP_132279642.1">
    <property type="nucleotide sequence ID" value="NZ_JAOBST010000015.1"/>
</dbReference>
<dbReference type="InterPro" id="IPR000415">
    <property type="entry name" value="Nitroreductase-like"/>
</dbReference>
<gene>
    <name evidence="7" type="ORF">E1963_15025</name>
</gene>
<evidence type="ECO:0000256" key="5">
    <source>
        <dbReference type="ARBA" id="ARBA00023014"/>
    </source>
</evidence>
<dbReference type="Gene3D" id="3.30.70.20">
    <property type="match status" value="1"/>
</dbReference>
<keyword evidence="8" id="KW-1185">Reference proteome</keyword>
<dbReference type="Pfam" id="PF13237">
    <property type="entry name" value="Fer4_10"/>
    <property type="match status" value="1"/>
</dbReference>
<comment type="caution">
    <text evidence="7">The sequence shown here is derived from an EMBL/GenBank/DDBJ whole genome shotgun (WGS) entry which is preliminary data.</text>
</comment>
<evidence type="ECO:0000256" key="4">
    <source>
        <dbReference type="ARBA" id="ARBA00023004"/>
    </source>
</evidence>
<keyword evidence="4" id="KW-0408">Iron</keyword>
<name>A0A4R4FBA8_9FIRM</name>
<evidence type="ECO:0000313" key="8">
    <source>
        <dbReference type="Proteomes" id="UP000295710"/>
    </source>
</evidence>
<accession>A0A4R4FBA8</accession>
<protein>
    <submittedName>
        <fullName evidence="7">4Fe-4S dicluster domain-containing protein</fullName>
    </submittedName>
</protein>
<dbReference type="Pfam" id="PF00881">
    <property type="entry name" value="Nitroreductase"/>
    <property type="match status" value="1"/>
</dbReference>
<dbReference type="Gene3D" id="3.40.109.10">
    <property type="entry name" value="NADH Oxidase"/>
    <property type="match status" value="1"/>
</dbReference>
<dbReference type="PROSITE" id="PS51379">
    <property type="entry name" value="4FE4S_FER_2"/>
    <property type="match status" value="2"/>
</dbReference>
<comment type="similarity">
    <text evidence="1">Belongs to the nitroreductase family.</text>
</comment>
<evidence type="ECO:0000256" key="2">
    <source>
        <dbReference type="ARBA" id="ARBA00022723"/>
    </source>
</evidence>
<organism evidence="7 8">
    <name type="scientific">Extibacter muris</name>
    <dbReference type="NCBI Taxonomy" id="1796622"/>
    <lineage>
        <taxon>Bacteria</taxon>
        <taxon>Bacillati</taxon>
        <taxon>Bacillota</taxon>
        <taxon>Clostridia</taxon>
        <taxon>Lachnospirales</taxon>
        <taxon>Lachnospiraceae</taxon>
        <taxon>Extibacter</taxon>
    </lineage>
</organism>
<keyword evidence="3" id="KW-0560">Oxidoreductase</keyword>
<keyword evidence="2" id="KW-0479">Metal-binding</keyword>
<feature type="domain" description="4Fe-4S ferredoxin-type" evidence="6">
    <location>
        <begin position="5"/>
        <end position="34"/>
    </location>
</feature>
<evidence type="ECO:0000313" key="7">
    <source>
        <dbReference type="EMBL" id="TDA20767.1"/>
    </source>
</evidence>
<dbReference type="GO" id="GO:0016491">
    <property type="term" value="F:oxidoreductase activity"/>
    <property type="evidence" value="ECO:0007669"/>
    <property type="project" value="UniProtKB-KW"/>
</dbReference>
<dbReference type="GO" id="GO:0051536">
    <property type="term" value="F:iron-sulfur cluster binding"/>
    <property type="evidence" value="ECO:0007669"/>
    <property type="project" value="UniProtKB-KW"/>
</dbReference>
<dbReference type="InterPro" id="IPR029479">
    <property type="entry name" value="Nitroreductase"/>
</dbReference>
<dbReference type="AlphaFoldDB" id="A0A4R4FBA8"/>
<dbReference type="InterPro" id="IPR017900">
    <property type="entry name" value="4Fe4S_Fe_S_CS"/>
</dbReference>
<sequence length="275" mass="30918">MTREHKINISRKECIGCGMCVKDCPVNNIAVKDKKAVIKMQRCLMCGHCVAVCPKAAVSITGFREQPVEIDSPAVLEPQLLLDAIRSRRSVRQFKQQPVDAKVIEQVIEAGRLTPSAENAQDVSYIVLRKDMERYEKIAIRFAKWILPVMKLIKPNARNIIIDDHFFFKKAPAAILVLGKDKISASLAASNMELMAEAHGLGVLYSGLFAMAANYSFKLRRKLHLRHKKVVTVLVLGYPNVRYRRTVQKEAADVSEHLPPGLLSLKRPFSEPFLS</sequence>
<dbReference type="InterPro" id="IPR017896">
    <property type="entry name" value="4Fe4S_Fe-S-bd"/>
</dbReference>
<evidence type="ECO:0000256" key="1">
    <source>
        <dbReference type="ARBA" id="ARBA00007118"/>
    </source>
</evidence>
<dbReference type="SUPFAM" id="SSF55469">
    <property type="entry name" value="FMN-dependent nitroreductase-like"/>
    <property type="match status" value="1"/>
</dbReference>
<keyword evidence="5" id="KW-0411">Iron-sulfur</keyword>